<sequence>MASLGQMFKKMANEAVAAGNPVQLVEGVIQSTSPITLKLKQNDKLIIPSDFIHVAQHLKSHTRTATISAGSVGETMTQAGDPEHTHNIQSINLNNAQIQFASALQTGDKVMVAVIQGGQSFFIIDKF</sequence>
<dbReference type="Proteomes" id="UP000198565">
    <property type="component" value="Unassembled WGS sequence"/>
</dbReference>
<dbReference type="Pfam" id="PF10844">
    <property type="entry name" value="DUF2577"/>
    <property type="match status" value="1"/>
</dbReference>
<accession>A0A1I4PP21</accession>
<gene>
    <name evidence="1" type="ORF">SAMN04487943_11261</name>
</gene>
<dbReference type="InterPro" id="IPR022555">
    <property type="entry name" value="DUF2577"/>
</dbReference>
<organism evidence="1 2">
    <name type="scientific">Gracilibacillus orientalis</name>
    <dbReference type="NCBI Taxonomy" id="334253"/>
    <lineage>
        <taxon>Bacteria</taxon>
        <taxon>Bacillati</taxon>
        <taxon>Bacillota</taxon>
        <taxon>Bacilli</taxon>
        <taxon>Bacillales</taxon>
        <taxon>Bacillaceae</taxon>
        <taxon>Gracilibacillus</taxon>
    </lineage>
</organism>
<evidence type="ECO:0000313" key="2">
    <source>
        <dbReference type="Proteomes" id="UP000198565"/>
    </source>
</evidence>
<reference evidence="2" key="1">
    <citation type="submission" date="2016-10" db="EMBL/GenBank/DDBJ databases">
        <authorList>
            <person name="Varghese N."/>
            <person name="Submissions S."/>
        </authorList>
    </citation>
    <scope>NUCLEOTIDE SEQUENCE [LARGE SCALE GENOMIC DNA]</scope>
    <source>
        <strain evidence="2">CGMCC 1.4250</strain>
    </source>
</reference>
<dbReference type="AlphaFoldDB" id="A0A1I4PP21"/>
<proteinExistence type="predicted"/>
<name>A0A1I4PP21_9BACI</name>
<keyword evidence="2" id="KW-1185">Reference proteome</keyword>
<dbReference type="STRING" id="334253.SAMN04487943_11261"/>
<dbReference type="OrthoDB" id="95576at2"/>
<protein>
    <recommendedName>
        <fullName evidence="3">DUF2577 domain-containing protein</fullName>
    </recommendedName>
</protein>
<evidence type="ECO:0000313" key="1">
    <source>
        <dbReference type="EMBL" id="SFM29240.1"/>
    </source>
</evidence>
<dbReference type="EMBL" id="FOTR01000012">
    <property type="protein sequence ID" value="SFM29240.1"/>
    <property type="molecule type" value="Genomic_DNA"/>
</dbReference>
<evidence type="ECO:0008006" key="3">
    <source>
        <dbReference type="Google" id="ProtNLM"/>
    </source>
</evidence>
<dbReference type="RefSeq" id="WP_091485248.1">
    <property type="nucleotide sequence ID" value="NZ_FOTR01000012.1"/>
</dbReference>